<dbReference type="PROSITE" id="PS51257">
    <property type="entry name" value="PROKAR_LIPOPROTEIN"/>
    <property type="match status" value="1"/>
</dbReference>
<evidence type="ECO:0000313" key="2">
    <source>
        <dbReference type="Proteomes" id="UP000199321"/>
    </source>
</evidence>
<organism evidence="1 2">
    <name type="scientific">Ulvibacter litoralis</name>
    <dbReference type="NCBI Taxonomy" id="227084"/>
    <lineage>
        <taxon>Bacteria</taxon>
        <taxon>Pseudomonadati</taxon>
        <taxon>Bacteroidota</taxon>
        <taxon>Flavobacteriia</taxon>
        <taxon>Flavobacteriales</taxon>
        <taxon>Flavobacteriaceae</taxon>
        <taxon>Ulvibacter</taxon>
    </lineage>
</organism>
<dbReference type="AlphaFoldDB" id="A0A1G7INI0"/>
<gene>
    <name evidence="1" type="ORF">SAMN05421855_106103</name>
</gene>
<dbReference type="InterPro" id="IPR024079">
    <property type="entry name" value="MetalloPept_cat_dom_sf"/>
</dbReference>
<dbReference type="EMBL" id="FNBA01000006">
    <property type="protein sequence ID" value="SDF14183.1"/>
    <property type="molecule type" value="Genomic_DNA"/>
</dbReference>
<dbReference type="Proteomes" id="UP000199321">
    <property type="component" value="Unassembled WGS sequence"/>
</dbReference>
<accession>A0A1G7INI0</accession>
<dbReference type="STRING" id="227084.SAMN05421855_106103"/>
<proteinExistence type="predicted"/>
<keyword evidence="2" id="KW-1185">Reference proteome</keyword>
<dbReference type="SUPFAM" id="SSF55486">
    <property type="entry name" value="Metalloproteases ('zincins'), catalytic domain"/>
    <property type="match status" value="1"/>
</dbReference>
<sequence length="272" mass="30452">MFVARKFIIMKHFNRTFFSLLFVFLLVISCKKDDNTSSVEDLKAENRKALGVSAEDILSDDTYSSLSVELVYPEFSKPTDEAIANFRSFLEERLNKPGGITFTETQITSPTGTPYDIDEIKTIEDENRTLYTEGDDISVYIFFANGNSTNDTSTSVTLGTAYLNTSIVIYERTLQDFAANNPTINLIDLETVTLEHEFGHILGLVNIQGDDIHSDHEDPAHGKHCVVEECLMYFESNTNRPAAIVEYFSNQRRSVSGLDPLCIADLQAKGGK</sequence>
<reference evidence="1 2" key="1">
    <citation type="submission" date="2016-10" db="EMBL/GenBank/DDBJ databases">
        <authorList>
            <person name="de Groot N.N."/>
        </authorList>
    </citation>
    <scope>NUCLEOTIDE SEQUENCE [LARGE SCALE GENOMIC DNA]</scope>
    <source>
        <strain evidence="1 2">DSM 16195</strain>
    </source>
</reference>
<protein>
    <recommendedName>
        <fullName evidence="3">Membrane metalloprotease</fullName>
    </recommendedName>
</protein>
<name>A0A1G7INI0_9FLAO</name>
<evidence type="ECO:0000313" key="1">
    <source>
        <dbReference type="EMBL" id="SDF14183.1"/>
    </source>
</evidence>
<dbReference type="GO" id="GO:0008237">
    <property type="term" value="F:metallopeptidase activity"/>
    <property type="evidence" value="ECO:0007669"/>
    <property type="project" value="InterPro"/>
</dbReference>
<dbReference type="Gene3D" id="3.40.390.10">
    <property type="entry name" value="Collagenase (Catalytic Domain)"/>
    <property type="match status" value="1"/>
</dbReference>
<evidence type="ECO:0008006" key="3">
    <source>
        <dbReference type="Google" id="ProtNLM"/>
    </source>
</evidence>